<evidence type="ECO:0000256" key="2">
    <source>
        <dbReference type="ARBA" id="ARBA00022771"/>
    </source>
</evidence>
<keyword evidence="1" id="KW-0479">Metal-binding</keyword>
<dbReference type="Proteomes" id="UP001165083">
    <property type="component" value="Unassembled WGS sequence"/>
</dbReference>
<organism evidence="7 8">
    <name type="scientific">Phytophthora lilii</name>
    <dbReference type="NCBI Taxonomy" id="2077276"/>
    <lineage>
        <taxon>Eukaryota</taxon>
        <taxon>Sar</taxon>
        <taxon>Stramenopiles</taxon>
        <taxon>Oomycota</taxon>
        <taxon>Peronosporomycetes</taxon>
        <taxon>Peronosporales</taxon>
        <taxon>Peronosporaceae</taxon>
        <taxon>Phytophthora</taxon>
    </lineage>
</organism>
<dbReference type="SMART" id="SM00249">
    <property type="entry name" value="PHD"/>
    <property type="match status" value="1"/>
</dbReference>
<gene>
    <name evidence="7" type="ORF">Plil01_000016500</name>
</gene>
<accession>A0A9W6TAX1</accession>
<comment type="caution">
    <text evidence="7">The sequence shown here is derived from an EMBL/GenBank/DDBJ whole genome shotgun (WGS) entry which is preliminary data.</text>
</comment>
<feature type="domain" description="PHD-type" evidence="6">
    <location>
        <begin position="560"/>
        <end position="608"/>
    </location>
</feature>
<dbReference type="Pfam" id="PF18723">
    <property type="entry name" value="HMUDK_hel"/>
    <property type="match status" value="1"/>
</dbReference>
<evidence type="ECO:0000259" key="6">
    <source>
        <dbReference type="PROSITE" id="PS50016"/>
    </source>
</evidence>
<dbReference type="EMBL" id="BSXW01000007">
    <property type="protein sequence ID" value="GMF09248.1"/>
    <property type="molecule type" value="Genomic_DNA"/>
</dbReference>
<protein>
    <submittedName>
        <fullName evidence="7">Unnamed protein product</fullName>
    </submittedName>
</protein>
<dbReference type="PROSITE" id="PS50016">
    <property type="entry name" value="ZF_PHD_2"/>
    <property type="match status" value="1"/>
</dbReference>
<evidence type="ECO:0000256" key="1">
    <source>
        <dbReference type="ARBA" id="ARBA00022723"/>
    </source>
</evidence>
<dbReference type="GO" id="GO:0008270">
    <property type="term" value="F:zinc ion binding"/>
    <property type="evidence" value="ECO:0007669"/>
    <property type="project" value="UniProtKB-KW"/>
</dbReference>
<dbReference type="Pfam" id="PF00628">
    <property type="entry name" value="PHD"/>
    <property type="match status" value="1"/>
</dbReference>
<evidence type="ECO:0000256" key="3">
    <source>
        <dbReference type="ARBA" id="ARBA00022833"/>
    </source>
</evidence>
<reference evidence="7" key="1">
    <citation type="submission" date="2023-04" db="EMBL/GenBank/DDBJ databases">
        <title>Phytophthora lilii NBRC 32176.</title>
        <authorList>
            <person name="Ichikawa N."/>
            <person name="Sato H."/>
            <person name="Tonouchi N."/>
        </authorList>
    </citation>
    <scope>NUCLEOTIDE SEQUENCE</scope>
    <source>
        <strain evidence="7">NBRC 32176</strain>
    </source>
</reference>
<evidence type="ECO:0000313" key="8">
    <source>
        <dbReference type="Proteomes" id="UP001165083"/>
    </source>
</evidence>
<evidence type="ECO:0000256" key="5">
    <source>
        <dbReference type="SAM" id="MobiDB-lite"/>
    </source>
</evidence>
<dbReference type="InterPro" id="IPR040684">
    <property type="entry name" value="HMUDK_hel"/>
</dbReference>
<dbReference type="InterPro" id="IPR001965">
    <property type="entry name" value="Znf_PHD"/>
</dbReference>
<sequence length="626" mass="70463">MKATRREAARRPIANVRFEVRKDRVKIVALKRSRRHGPSPNWLLARAERGEMVNFGDDFQLSRWFNASHGAGSAHATDSEDGDAAGSADDAVTQAAAASLAECFICHMPNPEYMSTNTAKKAPPVPVCSVGCEAKYLELKGMRPSADARHADPNHCFVCQAPNPAYSVSKRAAVVPVCSKECEDAYLRRKKPRLSADDGAAAAKRQKSDDAKPAQRRTLNFLGDQLLDSSDGKGYKSWWLGALTFYDFVYQRHGMWHSYSISNDEPRVDPCLIKFGKWQGVALEARDSDTDTALYGLQLLATSIANWTVVQHTCESMCCDGSNPTKGVWVCAKCCGWRWCSGIATNWKLFTNSREFPARTISPSFGSAQAKRSSDESQFLAGDRDLTVASYLETLDKFLQNIDEITVAVKEGTKVKDIFDTLCKFQDNVLGSFTCWQVVCDLMELHMLSEDFTTDDYVWLSLDARKSLVQIFGKNRARPSEYVALAQLLQQRQLQGFKALQVEFPFFMSQKLDLKNIGHALHGFQVYRNMKLMEHKQIHKQEPGTSLPVPYNSRTYMMDTENCEICSHPENEDQLVLCDMCQRMFHKYCINMKELPPASWVCTACKKQQNYPQEGLIAEQEVISID</sequence>
<dbReference type="AlphaFoldDB" id="A0A9W6TAX1"/>
<dbReference type="InterPro" id="IPR019786">
    <property type="entry name" value="Zinc_finger_PHD-type_CS"/>
</dbReference>
<dbReference type="InterPro" id="IPR011011">
    <property type="entry name" value="Znf_FYVE_PHD"/>
</dbReference>
<proteinExistence type="predicted"/>
<dbReference type="InterPro" id="IPR013083">
    <property type="entry name" value="Znf_RING/FYVE/PHD"/>
</dbReference>
<dbReference type="Gene3D" id="3.30.40.10">
    <property type="entry name" value="Zinc/RING finger domain, C3HC4 (zinc finger)"/>
    <property type="match status" value="1"/>
</dbReference>
<evidence type="ECO:0000313" key="7">
    <source>
        <dbReference type="EMBL" id="GMF09248.1"/>
    </source>
</evidence>
<keyword evidence="2 4" id="KW-0863">Zinc-finger</keyword>
<dbReference type="InterPro" id="IPR019787">
    <property type="entry name" value="Znf_PHD-finger"/>
</dbReference>
<dbReference type="SUPFAM" id="SSF57903">
    <property type="entry name" value="FYVE/PHD zinc finger"/>
    <property type="match status" value="1"/>
</dbReference>
<dbReference type="PROSITE" id="PS01359">
    <property type="entry name" value="ZF_PHD_1"/>
    <property type="match status" value="1"/>
</dbReference>
<feature type="region of interest" description="Disordered" evidence="5">
    <location>
        <begin position="70"/>
        <end position="89"/>
    </location>
</feature>
<keyword evidence="8" id="KW-1185">Reference proteome</keyword>
<dbReference type="OrthoDB" id="433924at2759"/>
<keyword evidence="3" id="KW-0862">Zinc</keyword>
<name>A0A9W6TAX1_9STRA</name>
<evidence type="ECO:0000256" key="4">
    <source>
        <dbReference type="PROSITE-ProRule" id="PRU00146"/>
    </source>
</evidence>